<dbReference type="PROSITE" id="PS50174">
    <property type="entry name" value="G_PATCH"/>
    <property type="match status" value="1"/>
</dbReference>
<protein>
    <submittedName>
        <fullName evidence="4">PIN2/TERF1-interacting telomerase inhibitor 1 isoform X1</fullName>
    </submittedName>
</protein>
<proteinExistence type="predicted"/>
<dbReference type="GeneID" id="110091662"/>
<feature type="region of interest" description="Disordered" evidence="1">
    <location>
        <begin position="176"/>
        <end position="218"/>
    </location>
</feature>
<sequence>MAFRPPQTNMAAGAIRRNGRRRRPPAKMAMLAEPRRKQKWSVDPRNTTWSKDDSKFGQKMLEKMGWSKGKGLGAQEQGNPEHIRVQVKNNTLGLGAPANQGDNWIAHQDDFNQLLAELNNCHGQEIPEAAPKEEEKKTFSLEEKSKTSRKRVHYMKFAKGKDLSNRSEEDLSCIFGKRQSNKKQVGGAKATALEETPKEKEEPDEELPEQVEAGNTVTSTLTVQEYFAKRMAILKKGQPKVDSGSAVPPSVAVETSLGLESQPKKKKSRKHVEPESESQPEPGDLEMLDSSGGEVGVLEPQKKRKKKKEKKRKKSKYTSLDPKQSYNESPKSTQEKKVVYSGASDAENNEAEGPRSKKKDMKKCQKRGRDTAEGVQRPKRRYVPANRSPQTF</sequence>
<dbReference type="PANTHER" id="PTHR23149:SF27">
    <property type="entry name" value="PIN2_TERF1-INTERACTING TELOMERASE INHIBITOR 1"/>
    <property type="match status" value="1"/>
</dbReference>
<dbReference type="PANTHER" id="PTHR23149">
    <property type="entry name" value="G PATCH DOMAIN CONTAINING PROTEIN"/>
    <property type="match status" value="1"/>
</dbReference>
<dbReference type="RefSeq" id="XP_072842770.1">
    <property type="nucleotide sequence ID" value="XM_072986669.1"/>
</dbReference>
<feature type="compositionally biased region" description="Basic residues" evidence="1">
    <location>
        <begin position="356"/>
        <end position="366"/>
    </location>
</feature>
<dbReference type="InterPro" id="IPR050656">
    <property type="entry name" value="PINX1"/>
</dbReference>
<dbReference type="Proteomes" id="UP001652642">
    <property type="component" value="Chromosome 1"/>
</dbReference>
<evidence type="ECO:0000256" key="1">
    <source>
        <dbReference type="SAM" id="MobiDB-lite"/>
    </source>
</evidence>
<dbReference type="InterPro" id="IPR000467">
    <property type="entry name" value="G_patch_dom"/>
</dbReference>
<evidence type="ECO:0000259" key="2">
    <source>
        <dbReference type="PROSITE" id="PS50174"/>
    </source>
</evidence>
<evidence type="ECO:0000313" key="3">
    <source>
        <dbReference type="Proteomes" id="UP001652642"/>
    </source>
</evidence>
<feature type="compositionally biased region" description="Basic residues" evidence="1">
    <location>
        <begin position="302"/>
        <end position="316"/>
    </location>
</feature>
<feature type="compositionally biased region" description="Polar residues" evidence="1">
    <location>
        <begin position="317"/>
        <end position="332"/>
    </location>
</feature>
<organism evidence="3 4">
    <name type="scientific">Pogona vitticeps</name>
    <name type="common">central bearded dragon</name>
    <dbReference type="NCBI Taxonomy" id="103695"/>
    <lineage>
        <taxon>Eukaryota</taxon>
        <taxon>Metazoa</taxon>
        <taxon>Chordata</taxon>
        <taxon>Craniata</taxon>
        <taxon>Vertebrata</taxon>
        <taxon>Euteleostomi</taxon>
        <taxon>Lepidosauria</taxon>
        <taxon>Squamata</taxon>
        <taxon>Bifurcata</taxon>
        <taxon>Unidentata</taxon>
        <taxon>Episquamata</taxon>
        <taxon>Toxicofera</taxon>
        <taxon>Iguania</taxon>
        <taxon>Acrodonta</taxon>
        <taxon>Agamidae</taxon>
        <taxon>Amphibolurinae</taxon>
        <taxon>Pogona</taxon>
    </lineage>
</organism>
<evidence type="ECO:0000313" key="4">
    <source>
        <dbReference type="RefSeq" id="XP_072842770.1"/>
    </source>
</evidence>
<feature type="compositionally biased region" description="Acidic residues" evidence="1">
    <location>
        <begin position="275"/>
        <end position="287"/>
    </location>
</feature>
<accession>A0ABM5FBJ3</accession>
<dbReference type="Pfam" id="PF01585">
    <property type="entry name" value="G-patch"/>
    <property type="match status" value="1"/>
</dbReference>
<feature type="region of interest" description="Disordered" evidence="1">
    <location>
        <begin position="1"/>
        <end position="55"/>
    </location>
</feature>
<reference evidence="4" key="2">
    <citation type="submission" date="2025-08" db="UniProtKB">
        <authorList>
            <consortium name="RefSeq"/>
        </authorList>
    </citation>
    <scope>IDENTIFICATION</scope>
</reference>
<feature type="domain" description="G-patch" evidence="2">
    <location>
        <begin position="53"/>
        <end position="99"/>
    </location>
</feature>
<name>A0ABM5FBJ3_9SAUR</name>
<feature type="compositionally biased region" description="Polar residues" evidence="1">
    <location>
        <begin position="1"/>
        <end position="10"/>
    </location>
</feature>
<dbReference type="SMART" id="SM00443">
    <property type="entry name" value="G_patch"/>
    <property type="match status" value="1"/>
</dbReference>
<reference evidence="3" key="1">
    <citation type="submission" date="2025-05" db="UniProtKB">
        <authorList>
            <consortium name="RefSeq"/>
        </authorList>
    </citation>
    <scope>NUCLEOTIDE SEQUENCE [LARGE SCALE GENOMIC DNA]</scope>
</reference>
<keyword evidence="3" id="KW-1185">Reference proteome</keyword>
<feature type="region of interest" description="Disordered" evidence="1">
    <location>
        <begin position="236"/>
        <end position="392"/>
    </location>
</feature>
<gene>
    <name evidence="4" type="primary">PINX1</name>
</gene>